<sequence>MKRLRAALRRLVGMFSAGRREQEFASEIEGHLQMHIEDNVRAGMTQEDARRDALLKLGGLEQTRQAYRERGTAPFFETLWQDLRFALRQLGKNPGFTITAVLMLSLGIAASVAIFAFVDAALLRPLPYPNPEGLADVTESAALFPRSNLSYPDYFDWKRMNRSFRSLDAYEGTGYLLSTPSGVEPVAGERVTDGFFHTLGVAPLLGRDFYAGEDLLSAPRTVMLSYSTWQKRFGGRKDIVGQAVSLSGTPYTIVGVMPDSFEFAPHNNAEFWTTMHAGSANECDLRRSCHGMYGVARLKDGVSVAAALADMKAIAEQLERQYPDSNRGQSAVVQPLSELIVGDIRPILLLLLAGAGLLLLIACVNVASLLLVRSESRRREIAVRGALGASPLRLARQFVTEGVLLVFGSSLLGLVCAVFASQALLRLIPFDMLRHMPYLRGLGLNFHVACFALAIAALAAVIFSLTPIVRLSFDEMREGLTEGSRGSAGVLWRRIGANLTVLELAIAVVLLVGAGLLGKSFYHLLHVDLNFQPDHLATLSVSLPDKTYPKEEQIVVARRQLLDRIAALPGVVAVATTSQLPASSNGNTDWIRFVGREYNGKHNEVNERDITANFFSTVKTRLIRGRFFTPDEDGTKPRVVIINQAFVRLYFPNQDPLGARIGDTALSPKSIREIVGVVDDLREASLDQPILPAIYAPADQSPDTYFNVIVRTSQDEKTLLPTIVAAVHEFDPGIGVPDESTILEHINDSQTAYLHRSSAWLVGGFAVMALLLGMIGLYGVIAYSVSQRTREIGVRMALGAQREMVQRMVLKEGGRLAMAGIALGLVCSLAATLLLRSVLFGAQRWDVETLGGVALLLAAAALLASYIPARRAASINPVEALRAE</sequence>
<evidence type="ECO:0000256" key="1">
    <source>
        <dbReference type="ARBA" id="ARBA00004651"/>
    </source>
</evidence>
<evidence type="ECO:0000256" key="2">
    <source>
        <dbReference type="ARBA" id="ARBA00022475"/>
    </source>
</evidence>
<evidence type="ECO:0000259" key="9">
    <source>
        <dbReference type="Pfam" id="PF12704"/>
    </source>
</evidence>
<dbReference type="InterPro" id="IPR017800">
    <property type="entry name" value="ADOP"/>
</dbReference>
<reference evidence="10 11" key="1">
    <citation type="submission" date="2020-08" db="EMBL/GenBank/DDBJ databases">
        <title>Genomic Encyclopedia of Type Strains, Phase IV (KMG-V): Genome sequencing to study the core and pangenomes of soil and plant-associated prokaryotes.</title>
        <authorList>
            <person name="Whitman W."/>
        </authorList>
    </citation>
    <scope>NUCLEOTIDE SEQUENCE [LARGE SCALE GENOMIC DNA]</scope>
    <source>
        <strain evidence="10 11">M8US30</strain>
    </source>
</reference>
<evidence type="ECO:0000313" key="10">
    <source>
        <dbReference type="EMBL" id="MBB5344738.1"/>
    </source>
</evidence>
<feature type="transmembrane region" description="Helical" evidence="7">
    <location>
        <begin position="816"/>
        <end position="838"/>
    </location>
</feature>
<feature type="transmembrane region" description="Helical" evidence="7">
    <location>
        <begin position="403"/>
        <end position="424"/>
    </location>
</feature>
<dbReference type="InterPro" id="IPR025857">
    <property type="entry name" value="MacB_PCD"/>
</dbReference>
<proteinExistence type="inferred from homology"/>
<feature type="domain" description="ABC3 transporter permease C-terminal" evidence="8">
    <location>
        <begin position="355"/>
        <end position="471"/>
    </location>
</feature>
<dbReference type="Proteomes" id="UP000569092">
    <property type="component" value="Unassembled WGS sequence"/>
</dbReference>
<comment type="similarity">
    <text evidence="6">Belongs to the ABC-4 integral membrane protein family.</text>
</comment>
<dbReference type="GO" id="GO:0022857">
    <property type="term" value="F:transmembrane transporter activity"/>
    <property type="evidence" value="ECO:0007669"/>
    <property type="project" value="TreeGrafter"/>
</dbReference>
<comment type="caution">
    <text evidence="10">The sequence shown here is derived from an EMBL/GenBank/DDBJ whole genome shotgun (WGS) entry which is preliminary data.</text>
</comment>
<organism evidence="10 11">
    <name type="scientific">Tunturiibacter lichenicola</name>
    <dbReference type="NCBI Taxonomy" id="2051959"/>
    <lineage>
        <taxon>Bacteria</taxon>
        <taxon>Pseudomonadati</taxon>
        <taxon>Acidobacteriota</taxon>
        <taxon>Terriglobia</taxon>
        <taxon>Terriglobales</taxon>
        <taxon>Acidobacteriaceae</taxon>
        <taxon>Tunturiibacter</taxon>
    </lineage>
</organism>
<dbReference type="Pfam" id="PF02687">
    <property type="entry name" value="FtsX"/>
    <property type="match status" value="2"/>
</dbReference>
<feature type="domain" description="MacB-like periplasmic core" evidence="9">
    <location>
        <begin position="499"/>
        <end position="714"/>
    </location>
</feature>
<comment type="subcellular location">
    <subcellularLocation>
        <location evidence="1">Cell membrane</location>
        <topology evidence="1">Multi-pass membrane protein</topology>
    </subcellularLocation>
</comment>
<feature type="transmembrane region" description="Helical" evidence="7">
    <location>
        <begin position="850"/>
        <end position="869"/>
    </location>
</feature>
<keyword evidence="3 7" id="KW-0812">Transmembrane</keyword>
<evidence type="ECO:0000256" key="4">
    <source>
        <dbReference type="ARBA" id="ARBA00022989"/>
    </source>
</evidence>
<feature type="transmembrane region" description="Helical" evidence="7">
    <location>
        <begin position="96"/>
        <end position="118"/>
    </location>
</feature>
<dbReference type="InterPro" id="IPR050250">
    <property type="entry name" value="Macrolide_Exporter_MacB"/>
</dbReference>
<evidence type="ECO:0000256" key="6">
    <source>
        <dbReference type="ARBA" id="ARBA00038076"/>
    </source>
</evidence>
<dbReference type="PANTHER" id="PTHR30572:SF4">
    <property type="entry name" value="ABC TRANSPORTER PERMEASE YTRF"/>
    <property type="match status" value="1"/>
</dbReference>
<evidence type="ECO:0000256" key="7">
    <source>
        <dbReference type="SAM" id="Phobius"/>
    </source>
</evidence>
<feature type="domain" description="ABC3 transporter permease C-terminal" evidence="8">
    <location>
        <begin position="765"/>
        <end position="877"/>
    </location>
</feature>
<feature type="transmembrane region" description="Helical" evidence="7">
    <location>
        <begin position="759"/>
        <end position="785"/>
    </location>
</feature>
<accession>A0A7W8J8S1</accession>
<dbReference type="NCBIfam" id="TIGR03434">
    <property type="entry name" value="ADOP"/>
    <property type="match status" value="1"/>
</dbReference>
<dbReference type="NCBIfam" id="NF038403">
    <property type="entry name" value="perm_prefix_1"/>
    <property type="match status" value="1"/>
</dbReference>
<name>A0A7W8J8S1_9BACT</name>
<dbReference type="GO" id="GO:0005886">
    <property type="term" value="C:plasma membrane"/>
    <property type="evidence" value="ECO:0007669"/>
    <property type="project" value="UniProtKB-SubCell"/>
</dbReference>
<keyword evidence="2" id="KW-1003">Cell membrane</keyword>
<feature type="domain" description="MacB-like periplasmic core" evidence="9">
    <location>
        <begin position="97"/>
        <end position="313"/>
    </location>
</feature>
<feature type="transmembrane region" description="Helical" evidence="7">
    <location>
        <begin position="495"/>
        <end position="517"/>
    </location>
</feature>
<keyword evidence="5 7" id="KW-0472">Membrane</keyword>
<evidence type="ECO:0000256" key="5">
    <source>
        <dbReference type="ARBA" id="ARBA00023136"/>
    </source>
</evidence>
<dbReference type="AlphaFoldDB" id="A0A7W8J8S1"/>
<protein>
    <submittedName>
        <fullName evidence="10">Permease</fullName>
    </submittedName>
</protein>
<dbReference type="Pfam" id="PF12704">
    <property type="entry name" value="MacB_PCD"/>
    <property type="match status" value="2"/>
</dbReference>
<feature type="transmembrane region" description="Helical" evidence="7">
    <location>
        <begin position="444"/>
        <end position="469"/>
    </location>
</feature>
<evidence type="ECO:0000256" key="3">
    <source>
        <dbReference type="ARBA" id="ARBA00022692"/>
    </source>
</evidence>
<dbReference type="EMBL" id="JACHDZ010000004">
    <property type="protein sequence ID" value="MBB5344738.1"/>
    <property type="molecule type" value="Genomic_DNA"/>
</dbReference>
<dbReference type="InterPro" id="IPR047928">
    <property type="entry name" value="Perm_prefix_1"/>
</dbReference>
<dbReference type="InterPro" id="IPR003838">
    <property type="entry name" value="ABC3_permease_C"/>
</dbReference>
<evidence type="ECO:0000259" key="8">
    <source>
        <dbReference type="Pfam" id="PF02687"/>
    </source>
</evidence>
<gene>
    <name evidence="10" type="ORF">HDF10_002724</name>
</gene>
<dbReference type="PANTHER" id="PTHR30572">
    <property type="entry name" value="MEMBRANE COMPONENT OF TRANSPORTER-RELATED"/>
    <property type="match status" value="1"/>
</dbReference>
<evidence type="ECO:0000313" key="11">
    <source>
        <dbReference type="Proteomes" id="UP000569092"/>
    </source>
</evidence>
<feature type="transmembrane region" description="Helical" evidence="7">
    <location>
        <begin position="347"/>
        <end position="372"/>
    </location>
</feature>
<keyword evidence="4 7" id="KW-1133">Transmembrane helix</keyword>